<dbReference type="GeneID" id="92028201"/>
<keyword evidence="2" id="KW-1185">Reference proteome</keyword>
<sequence length="211" mass="22952">MINWSHFPSNPELLLSPEPGRTRRRMAAMVLLPVGCQDLRLRLIVHLVTLVVVVVDAKETPASPAFFGIAQARSGGSSGHQYCCAPFALLSFQNGITYAHHSTERGKRGVADAMTQADSSAKTGRIAGDERIAGHPLAARPLCPRPRRGPRRPSNSASKLRLVVHALNTKWLRTEVARQQPFCFHAQALVATLIGLSGLAPLQRAIGRVCW</sequence>
<dbReference type="EMBL" id="JBBPEH010000005">
    <property type="protein sequence ID" value="KAK7538081.1"/>
    <property type="molecule type" value="Genomic_DNA"/>
</dbReference>
<name>A0ABR1LU64_9PEZI</name>
<dbReference type="Proteomes" id="UP001360953">
    <property type="component" value="Unassembled WGS sequence"/>
</dbReference>
<evidence type="ECO:0000313" key="2">
    <source>
        <dbReference type="Proteomes" id="UP001360953"/>
    </source>
</evidence>
<proteinExistence type="predicted"/>
<comment type="caution">
    <text evidence="1">The sequence shown here is derived from an EMBL/GenBank/DDBJ whole genome shotgun (WGS) entry which is preliminary data.</text>
</comment>
<organism evidence="1 2">
    <name type="scientific">Phyllosticta citribraziliensis</name>
    <dbReference type="NCBI Taxonomy" id="989973"/>
    <lineage>
        <taxon>Eukaryota</taxon>
        <taxon>Fungi</taxon>
        <taxon>Dikarya</taxon>
        <taxon>Ascomycota</taxon>
        <taxon>Pezizomycotina</taxon>
        <taxon>Dothideomycetes</taxon>
        <taxon>Dothideomycetes incertae sedis</taxon>
        <taxon>Botryosphaeriales</taxon>
        <taxon>Phyllostictaceae</taxon>
        <taxon>Phyllosticta</taxon>
    </lineage>
</organism>
<dbReference type="RefSeq" id="XP_066655768.1">
    <property type="nucleotide sequence ID" value="XM_066795295.1"/>
</dbReference>
<gene>
    <name evidence="1" type="ORF">J3D65DRAFT_314040</name>
</gene>
<protein>
    <submittedName>
        <fullName evidence="1">Uncharacterized protein</fullName>
    </submittedName>
</protein>
<accession>A0ABR1LU64</accession>
<reference evidence="1 2" key="1">
    <citation type="submission" date="2024-04" db="EMBL/GenBank/DDBJ databases">
        <title>Phyllosticta paracitricarpa is synonymous to the EU quarantine fungus P. citricarpa based on phylogenomic analyses.</title>
        <authorList>
            <consortium name="Lawrence Berkeley National Laboratory"/>
            <person name="Van ingen-buijs V.A."/>
            <person name="Van westerhoven A.C."/>
            <person name="Haridas S."/>
            <person name="Skiadas P."/>
            <person name="Martin F."/>
            <person name="Groenewald J.Z."/>
            <person name="Crous P.W."/>
            <person name="Seidl M.F."/>
        </authorList>
    </citation>
    <scope>NUCLEOTIDE SEQUENCE [LARGE SCALE GENOMIC DNA]</scope>
    <source>
        <strain evidence="1 2">CPC 17464</strain>
    </source>
</reference>
<evidence type="ECO:0000313" key="1">
    <source>
        <dbReference type="EMBL" id="KAK7538081.1"/>
    </source>
</evidence>